<evidence type="ECO:0000256" key="3">
    <source>
        <dbReference type="ARBA" id="ARBA00022701"/>
    </source>
</evidence>
<keyword evidence="3 5" id="KW-0493">Microtubule</keyword>
<dbReference type="GO" id="GO:0000930">
    <property type="term" value="C:gamma-tubulin complex"/>
    <property type="evidence" value="ECO:0007669"/>
    <property type="project" value="TreeGrafter"/>
</dbReference>
<keyword evidence="9" id="KW-1185">Reference proteome</keyword>
<dbReference type="GO" id="GO:0051225">
    <property type="term" value="P:spindle assembly"/>
    <property type="evidence" value="ECO:0007669"/>
    <property type="project" value="TreeGrafter"/>
</dbReference>
<dbReference type="PANTHER" id="PTHR19302">
    <property type="entry name" value="GAMMA TUBULIN COMPLEX PROTEIN"/>
    <property type="match status" value="1"/>
</dbReference>
<proteinExistence type="inferred from homology"/>
<dbReference type="GO" id="GO:0000278">
    <property type="term" value="P:mitotic cell cycle"/>
    <property type="evidence" value="ECO:0007669"/>
    <property type="project" value="TreeGrafter"/>
</dbReference>
<dbReference type="InterPro" id="IPR007259">
    <property type="entry name" value="GCP"/>
</dbReference>
<dbReference type="GO" id="GO:0031122">
    <property type="term" value="P:cytoplasmic microtubule organization"/>
    <property type="evidence" value="ECO:0007669"/>
    <property type="project" value="TreeGrafter"/>
</dbReference>
<keyword evidence="4 5" id="KW-0206">Cytoskeleton</keyword>
<keyword evidence="2 5" id="KW-0963">Cytoplasm</keyword>
<dbReference type="InterPro" id="IPR042241">
    <property type="entry name" value="GCP_C_sf"/>
</dbReference>
<dbReference type="GO" id="GO:0000922">
    <property type="term" value="C:spindle pole"/>
    <property type="evidence" value="ECO:0007669"/>
    <property type="project" value="InterPro"/>
</dbReference>
<dbReference type="GO" id="GO:0005874">
    <property type="term" value="C:microtubule"/>
    <property type="evidence" value="ECO:0007669"/>
    <property type="project" value="UniProtKB-KW"/>
</dbReference>
<feature type="compositionally biased region" description="Basic and acidic residues" evidence="6">
    <location>
        <begin position="87"/>
        <end position="96"/>
    </location>
</feature>
<reference evidence="8 9" key="1">
    <citation type="submission" date="2023-06" db="EMBL/GenBank/DDBJ databases">
        <title>Black Yeasts Isolated from many extreme environments.</title>
        <authorList>
            <person name="Coleine C."/>
            <person name="Stajich J.E."/>
            <person name="Selbmann L."/>
        </authorList>
    </citation>
    <scope>NUCLEOTIDE SEQUENCE [LARGE SCALE GENOMIC DNA]</scope>
    <source>
        <strain evidence="8 9">CCFEE 5887</strain>
    </source>
</reference>
<dbReference type="Gene3D" id="1.20.120.1900">
    <property type="entry name" value="Gamma-tubulin complex, C-terminal domain"/>
    <property type="match status" value="1"/>
</dbReference>
<dbReference type="InterPro" id="IPR040457">
    <property type="entry name" value="GCP_C"/>
</dbReference>
<evidence type="ECO:0000313" key="9">
    <source>
        <dbReference type="Proteomes" id="UP001345827"/>
    </source>
</evidence>
<accession>A0AAV9QA80</accession>
<evidence type="ECO:0000256" key="4">
    <source>
        <dbReference type="ARBA" id="ARBA00023212"/>
    </source>
</evidence>
<evidence type="ECO:0000256" key="6">
    <source>
        <dbReference type="SAM" id="MobiDB-lite"/>
    </source>
</evidence>
<dbReference type="Proteomes" id="UP001345827">
    <property type="component" value="Unassembled WGS sequence"/>
</dbReference>
<dbReference type="GO" id="GO:0007020">
    <property type="term" value="P:microtubule nucleation"/>
    <property type="evidence" value="ECO:0007669"/>
    <property type="project" value="InterPro"/>
</dbReference>
<organism evidence="8 9">
    <name type="scientific">Vermiconidia calcicola</name>
    <dbReference type="NCBI Taxonomy" id="1690605"/>
    <lineage>
        <taxon>Eukaryota</taxon>
        <taxon>Fungi</taxon>
        <taxon>Dikarya</taxon>
        <taxon>Ascomycota</taxon>
        <taxon>Pezizomycotina</taxon>
        <taxon>Dothideomycetes</taxon>
        <taxon>Dothideomycetidae</taxon>
        <taxon>Mycosphaerellales</taxon>
        <taxon>Extremaceae</taxon>
        <taxon>Vermiconidia</taxon>
    </lineage>
</organism>
<dbReference type="GO" id="GO:0051011">
    <property type="term" value="F:microtubule minus-end binding"/>
    <property type="evidence" value="ECO:0007669"/>
    <property type="project" value="TreeGrafter"/>
</dbReference>
<dbReference type="EMBL" id="JAXLQG010000009">
    <property type="protein sequence ID" value="KAK5536073.1"/>
    <property type="molecule type" value="Genomic_DNA"/>
</dbReference>
<sequence>MSLTILNDPFSSDAITSISPLHVNADTVWDGFRLNKSLNSGLLRLNETKSESLPLFKSDILQLNLEDVPLPDLSSAPSISSSGTESEPEHDIQRDHEDDEAANIWILPDVIEKKAINKLLTWDTFLNRRHAELPSGYISEAGPRTFAAIVAAKSSTVGVKNVKSDVLLNAFFELGMGRSSALFDWNEQEHRFTRKLETFTAKGYSAHLLQDLFETTARVGTYSKALAETFQGSADLSSPCRVAFLAASRAALHAIHVHLETSRPAIKSLLQLKAIISKVEGLVTTLKQCNDAVQVCKTDDDLLSAVTRGAATASSSYPGVEEVLQSMFARTCRPLLEQLSSEIGLSTPGQAGDDGLSLGMTSPNEQVWNTVFHRDVSGTISETRQSLSLLKLYAPDCPVLVNSEYRQSSLSTLEIVYTINALSSLQARSAAYEDARSSLLTSAKSSTTTSLLVTPASDSFGLDGPDPVQFSSDDPFQLDLDFFAPGRILLGETEQDELQERVMCCLESSELDDTPFQVDIEQALPLSVTPLISAQHRILSYAVLELLFQEYNLIEHINMQRHFHFLSNASFSSRLGIALFDPDQRTGDTQRRTGGATGLRLQSRDTWPPASSELRLVLMGILSDSLVSSTDRSVEDSISFAIRDMSSDELEKCRDVDSIHALDFLRLQYKPPDDVLGTVLTPDALEKYDRVFQLLLRILRVHKLTQSMLRESEATDHQVVFEMHHFITTLADYCHNTAIELHWRKFEDVLRNVKAHLANKDYDNTLRMVKSQDYLRVLHERTLDSILHGLFLKKRESSVRRLLDEILSTILLFAAHRRQTHNADDTADGFMVKRKELQARFRDQVKRFMDALGSQSQAEAPSMHQGFAGQDLTNNDVNLPEYLLLRLDMSGYWTRKSHGRGISYVDL</sequence>
<dbReference type="GO" id="GO:0051321">
    <property type="term" value="P:meiotic cell cycle"/>
    <property type="evidence" value="ECO:0007669"/>
    <property type="project" value="TreeGrafter"/>
</dbReference>
<comment type="caution">
    <text evidence="8">The sequence shown here is derived from an EMBL/GenBank/DDBJ whole genome shotgun (WGS) entry which is preliminary data.</text>
</comment>
<dbReference type="GO" id="GO:0005816">
    <property type="term" value="C:spindle pole body"/>
    <property type="evidence" value="ECO:0007669"/>
    <property type="project" value="UniProtKB-ARBA"/>
</dbReference>
<feature type="compositionally biased region" description="Low complexity" evidence="6">
    <location>
        <begin position="74"/>
        <end position="85"/>
    </location>
</feature>
<comment type="subcellular location">
    <subcellularLocation>
        <location evidence="5">Cytoplasm</location>
        <location evidence="5">Cytoskeleton</location>
        <location evidence="5">Microtubule organizing center</location>
    </subcellularLocation>
</comment>
<evidence type="ECO:0000256" key="5">
    <source>
        <dbReference type="RuleBase" id="RU363050"/>
    </source>
</evidence>
<evidence type="ECO:0000313" key="8">
    <source>
        <dbReference type="EMBL" id="KAK5536073.1"/>
    </source>
</evidence>
<dbReference type="GO" id="GO:0043015">
    <property type="term" value="F:gamma-tubulin binding"/>
    <property type="evidence" value="ECO:0007669"/>
    <property type="project" value="InterPro"/>
</dbReference>
<protein>
    <recommendedName>
        <fullName evidence="5">Spindle pole body component</fullName>
    </recommendedName>
</protein>
<evidence type="ECO:0000259" key="7">
    <source>
        <dbReference type="Pfam" id="PF04130"/>
    </source>
</evidence>
<name>A0AAV9QA80_9PEZI</name>
<comment type="similarity">
    <text evidence="1 5">Belongs to the TUBGCP family.</text>
</comment>
<evidence type="ECO:0000256" key="2">
    <source>
        <dbReference type="ARBA" id="ARBA00022490"/>
    </source>
</evidence>
<evidence type="ECO:0000256" key="1">
    <source>
        <dbReference type="ARBA" id="ARBA00010337"/>
    </source>
</evidence>
<feature type="region of interest" description="Disordered" evidence="6">
    <location>
        <begin position="74"/>
        <end position="98"/>
    </location>
</feature>
<feature type="domain" description="Gamma tubulin complex component C-terminal" evidence="7">
    <location>
        <begin position="553"/>
        <end position="893"/>
    </location>
</feature>
<dbReference type="Pfam" id="PF04130">
    <property type="entry name" value="GCP_C_terminal"/>
    <property type="match status" value="1"/>
</dbReference>
<gene>
    <name evidence="8" type="ORF">LTR25_005975</name>
</gene>
<dbReference type="PANTHER" id="PTHR19302:SF70">
    <property type="entry name" value="GAMMA-TUBULIN COMPLEX COMPONENT 6"/>
    <property type="match status" value="1"/>
</dbReference>
<dbReference type="AlphaFoldDB" id="A0AAV9QA80"/>